<feature type="compositionally biased region" description="Basic and acidic residues" evidence="2">
    <location>
        <begin position="1748"/>
        <end position="1766"/>
    </location>
</feature>
<feature type="domain" description="USP" evidence="3">
    <location>
        <begin position="1488"/>
        <end position="1860"/>
    </location>
</feature>
<dbReference type="InterPro" id="IPR006553">
    <property type="entry name" value="Leu-rich_rpt_Cys-con_subtyp"/>
</dbReference>
<dbReference type="Gene3D" id="3.90.70.10">
    <property type="entry name" value="Cysteine proteinases"/>
    <property type="match status" value="1"/>
</dbReference>
<dbReference type="InterPro" id="IPR006599">
    <property type="entry name" value="CARP_motif"/>
</dbReference>
<reference evidence="4 5" key="1">
    <citation type="submission" date="2019-01" db="EMBL/GenBank/DDBJ databases">
        <title>Sequencing of cultivated peanut Arachis hypogaea provides insights into genome evolution and oil improvement.</title>
        <authorList>
            <person name="Chen X."/>
        </authorList>
    </citation>
    <scope>NUCLEOTIDE SEQUENCE [LARGE SCALE GENOMIC DNA]</scope>
    <source>
        <strain evidence="5">cv. Fuhuasheng</strain>
        <tissue evidence="4">Leaves</tissue>
    </source>
</reference>
<dbReference type="GO" id="GO:0004843">
    <property type="term" value="F:cysteine-type deubiquitinase activity"/>
    <property type="evidence" value="ECO:0007669"/>
    <property type="project" value="InterPro"/>
</dbReference>
<evidence type="ECO:0000259" key="3">
    <source>
        <dbReference type="PROSITE" id="PS50235"/>
    </source>
</evidence>
<dbReference type="InterPro" id="IPR036047">
    <property type="entry name" value="F-box-like_dom_sf"/>
</dbReference>
<dbReference type="Pfam" id="PF24758">
    <property type="entry name" value="LRR_At5g56370"/>
    <property type="match status" value="6"/>
</dbReference>
<comment type="similarity">
    <text evidence="1">Belongs to the peptidase C19 family.</text>
</comment>
<dbReference type="CDD" id="cd22160">
    <property type="entry name" value="F-box_AtFBL13-like"/>
    <property type="match status" value="6"/>
</dbReference>
<dbReference type="GO" id="GO:0016579">
    <property type="term" value="P:protein deubiquitination"/>
    <property type="evidence" value="ECO:0007669"/>
    <property type="project" value="InterPro"/>
</dbReference>
<proteinExistence type="inferred from homology"/>
<dbReference type="InterPro" id="IPR001394">
    <property type="entry name" value="Peptidase_C19_UCH"/>
</dbReference>
<evidence type="ECO:0000313" key="5">
    <source>
        <dbReference type="Proteomes" id="UP000289738"/>
    </source>
</evidence>
<dbReference type="PANTHER" id="PTHR34145:SF28">
    <property type="entry name" value="F-BOX DOMAIN-CONTAINING PROTEIN"/>
    <property type="match status" value="1"/>
</dbReference>
<dbReference type="EMBL" id="SDMP01000019">
    <property type="protein sequence ID" value="RYQ87592.1"/>
    <property type="molecule type" value="Genomic_DNA"/>
</dbReference>
<gene>
    <name evidence="4" type="ORF">Ahy_B09g095109</name>
</gene>
<dbReference type="SMART" id="SM00673">
    <property type="entry name" value="CARP"/>
    <property type="match status" value="6"/>
</dbReference>
<dbReference type="PROSITE" id="PS50235">
    <property type="entry name" value="USP_3"/>
    <property type="match status" value="1"/>
</dbReference>
<dbReference type="InterPro" id="IPR032675">
    <property type="entry name" value="LRR_dom_sf"/>
</dbReference>
<dbReference type="Pfam" id="PF00443">
    <property type="entry name" value="UCH"/>
    <property type="match status" value="1"/>
</dbReference>
<dbReference type="InterPro" id="IPR038765">
    <property type="entry name" value="Papain-like_cys_pep_sf"/>
</dbReference>
<dbReference type="InterPro" id="IPR053772">
    <property type="entry name" value="At1g61320/At1g61330-like"/>
</dbReference>
<dbReference type="FunFam" id="3.90.70.10:FF:000032">
    <property type="entry name" value="Ubiquitin carboxyl-terminal hydrolase 14"/>
    <property type="match status" value="1"/>
</dbReference>
<dbReference type="InterPro" id="IPR001810">
    <property type="entry name" value="F-box_dom"/>
</dbReference>
<dbReference type="SMART" id="SM00367">
    <property type="entry name" value="LRR_CC"/>
    <property type="match status" value="15"/>
</dbReference>
<name>A0A444XD42_ARAHY</name>
<dbReference type="SMART" id="SM00256">
    <property type="entry name" value="FBOX"/>
    <property type="match status" value="6"/>
</dbReference>
<dbReference type="PANTHER" id="PTHR34145">
    <property type="entry name" value="OS02G0105600 PROTEIN"/>
    <property type="match status" value="1"/>
</dbReference>
<keyword evidence="5" id="KW-1185">Reference proteome</keyword>
<dbReference type="PROSITE" id="PS00973">
    <property type="entry name" value="USP_2"/>
    <property type="match status" value="1"/>
</dbReference>
<comment type="caution">
    <text evidence="4">The sequence shown here is derived from an EMBL/GenBank/DDBJ whole genome shotgun (WGS) entry which is preliminary data.</text>
</comment>
<dbReference type="SUPFAM" id="SSF54001">
    <property type="entry name" value="Cysteine proteinases"/>
    <property type="match status" value="1"/>
</dbReference>
<sequence length="3450" mass="396846">MDKISDLPKIILHDILSRLPYEDAARTSVLSKAWHETWSSFPILVFDGSRCVHVHWEDRKDPLKIQDNRRKANSFLKSVDRTLVRFHHHGFAIKEFNLSMMFFHPRFMPHRVDRWMKIVSESSSIQVLKLKLQLADCFFGCEFDSHGVDNYYYLSADVLKAKSLTELVLLGKIRADKLIVNHRIRFPMLRILSLVNVYLGHEQALEDLISGCPMIEQLILEHCVGLENVKVHDLPKLKSAKFSGFREIHVDVPSLEYLHLGNDELEFPCDISIDKCRNLKVFLLGAVSSVFVSNQWLLELFDKFPFLERLELSGCITSESLMISSSRLKVLSFDACVELKEARIDAPNLVSCRYSGQSSHMPAAMSFVNCSNQVDFDVVFTIGFRIMDLKRLRAFLQNIAPRNVMVSLYLGIMKGSSIVFNEDVLQNVQVPLPRIKELRLSVAEETEELCVLLINDLFWSFRPAIISLNLKLCSRIFLKLLLEKLRCNNEEERCCSSSPMKCWWHDLKVVRVRSSPEKYENLSDCEALLDSLPINFSSPALRLNFQLEWDSLHTSLSGGRINAGPSEMDKISDLPKIILHDILSRLPYEDAARTSVLSKAWHETWSSFPILVFHGSRCVRLHKDRKDPLKIQENRRKVNSFLKSVDRTLVRFHHHGFAIKEFNLSMMFFHPLFMPHLVDRWMKIVGESSSIQVLKLELQLAGCFFGCDFDSHAVDNYYCLPPDVLKAKSLTELVLFGKIRADKLIVNHRIRFPMLRILSLVDVYLGHEQALEDLISGCPMIEELILEHCVGLENVKVHDLPKLKSAKFSGFREIHVDVPSLENLQLGNDKLEFPCDISIDKCRNLKVLILEAVSSVFVSNQWLRELFDKFPFLERLELSGCVTSESLMISSSRLKVLSFQACLELKEAKIDAPNLESCRYSGKSSHMPAAISFVNCSNQVDFDFGFPLESRMDLKRLRAFFQNIAPRNVMVSLYLGIMKGSSILFNEDVLQNVEVPLPRIKQLRLSVTEETEELCVLLINDLFWSFRPAIISLNLKLCSRIFLKVFHTLPKSHQSQQFFNTLLRGLIKEMDKISDLPKIILHDILSRLPYKDAARTSVLSKAWHETWSSFPILVFHGFDQGVFLRFEDTNDPLKIQDHRRKVSNFLNSVDRTLVRFHHHGFAIKEFSLSMTFFHPQFMPHRVDRWMKIVGESSSIQVLKLKLKVVDYCRGFEFDSDTVDNYYCLPPDVVKAKSLTELELSGKIRVDKLFVNHRIRFPMLRILSLIDVYLGHDQAMEDLISGCPMIEDLKLEHCVGLENVKVHDLPKLKSAKFYGFREIHVDVPSLEYLHLGNDELEFPCDINIDKCRNLKVLLLEAVSSVFVSNQWLLELFDKFPSLERLELCGCITSESLMISSSRLKVLSFWACLELKEAKIDAPNLESCRYFGTHSHMPAAISFVNCSNKVEFDAVFAIEFRLDLEWLRAFFQHIEPRNVTLSLRIMKDSSGHTAGLFNLGNTCYMNSTLQCLHSVPELKSALIQYSHSGRNNDVDQSSHLLTVATRDLFNELDKSVKPVAPMQFWMLLRKKYPQFGQLHNGVFMQQDAEECWTQLLYTLSQSLRSNGSSENADAVKALFGIELISRIHCQESNEESSETESVYSLKCHISQEVNHLHEGIKQGLKSELEKASPALGRSANYLKESRINALPRYLTVQFVRFFWKRESNQKAKILRKVDYPLELDVYDFCSDDLRKKLEAPRKLLRDEEGKKLGLKGSEKSSVQKDNDEKMADAEGSSNGGGEPSVAPMEEGEKATQMTGIYDLVAVLTHKGRSADSGHYVGWVKQENGKWIEFDDDNPKPRIEDDITRLSGGGDWHMAYIIMYKARVDLNRNFVDEDLDEIGELRDFIKEMDKISDLPKIILHDILSRLPYEDAARTSVLSKAWHETWSSFPILVFDGSQGGHMLWMDRKDPLTIQENRRKANSFLKSVDRRLVRFHHHGFAIKEFNLSMMFFHPRFMPHLVDLWMKIVGESSSIQVLKLELELADCYFGCEFDSHAVDNYYYLPPDILKAKSLTELVLSGKIRADKLIVNHRIRFPMLRILSLVYVYLGHEQALEDLISGCPMIEDLVLEHCVGLENVKVHDLPKLKSAKFSGFREIHVDVPSLEYLELGNGKLEFPCDISIDKCRNLKVFILEAVSSVFVSNQWLRELFDKFPFLETLELSGCVTSESLMISSSRLKVLSFQACLELKEAKIDAPNLESCRYYGNSSHMPAAISFVDFDFGFPLESRMDLKRLRAFFQNIAPINVMVSLYLGIMRASSIVFNEDVLQNVQVPLPRIKELRLSVAEKTEEFCVLLINDLFWSFRPAIISLNVRLCSRIFLKLLLEKLRCNNEEERCCSSSQMKCWWHDLKDVKVRSYPEKYENISDCEALLDSMPLNFSFPALRLNFQLEWDSLHTSLSGGGINADEDLDEIGFSDFTKISSVSAILQHTGELRDFIKEMDKISDLPKIILHDILSRLPYEDAARTSVLSKAWHETWSSFPILVFDGSRCVHLHWKDRKDPLKIQDNRRKANSFLKSVDRTLVRFHHHGFAIKEFNLNMMFFHPRFMPHLVDRWMKIVGESSSIQVLKLELELAGCFFGCKFDSHAVDNYYSLPPDVLKAKSLTELVLLGRIRADKLIVNHRIRFPMLRTLSLVNVYLGHEQALEDLISGCPMIEELILEHCVGLEIVKVHDLPKLKSAKFSGFRDIHVDVPSLEYLHLGNDELEFPCDISIDKCRNLKVFLLGAVSSVFVSNQWLLELFDKFPFLERLELSGCITSESLMISSSRLKVLSFDACVELKEARIDAPNLESCRYSGQSSHMPAAMSFVDFDVVFTIEFRIMDLKRLRAFLQNIAPRNVMVSLDLGIMKGSSILFNEDVLQNVEVPLPRIKQLRLSVTEETEELCVLLINDLFWSFRPAIISLNLKVCSRIFLKLLLEKLRCNNKEERCCSSSQMKCWWHDLKDVKVSSSPKKYENLSDCEELLDSLPINLSSPNLHLNFELEWDSLQDFIKEMDKISDLPKIILHDILSRLPYEDAARTSVLSKAWHETWSSFPILVFDGSRCVRLHKDRKDPLKIQENRRKANSFLKSVDRTLVRFHHHGFAIKEFNLSMMFFHPRFMPHLVDRWMKIVGESSSIQVLKLELELAGCFFGCKFDSHAVDNYYYLPPDVLKAKSLTELVLLGRIRADKLIVNHRIRFPMLRILSLFKVYLGHEQALEDLISGCPMIEHLILEHCVGLENVKVHDLPKLKSAKLSGFREIHVNVPSLECLHLGNDQLEFPCDISIDKCRNLKVFLLGAVSSVFISNQWLLELFDKFPFLERLELSGCVTSESLMISSSRLRVLSFEACVELKEAKIDAPNLESCRYSGQFSHMPAAISFVNCSNQVDFDVVFPIEFRMDLKRLRAFLQNIAPRNVMVSLYLGIMKGSSVSVHYQIMF</sequence>
<evidence type="ECO:0000256" key="1">
    <source>
        <dbReference type="ARBA" id="ARBA00009085"/>
    </source>
</evidence>
<dbReference type="PROSITE" id="PS00972">
    <property type="entry name" value="USP_1"/>
    <property type="match status" value="1"/>
</dbReference>
<evidence type="ECO:0000256" key="2">
    <source>
        <dbReference type="SAM" id="MobiDB-lite"/>
    </source>
</evidence>
<organism evidence="4 5">
    <name type="scientific">Arachis hypogaea</name>
    <name type="common">Peanut</name>
    <dbReference type="NCBI Taxonomy" id="3818"/>
    <lineage>
        <taxon>Eukaryota</taxon>
        <taxon>Viridiplantae</taxon>
        <taxon>Streptophyta</taxon>
        <taxon>Embryophyta</taxon>
        <taxon>Tracheophyta</taxon>
        <taxon>Spermatophyta</taxon>
        <taxon>Magnoliopsida</taxon>
        <taxon>eudicotyledons</taxon>
        <taxon>Gunneridae</taxon>
        <taxon>Pentapetalae</taxon>
        <taxon>rosids</taxon>
        <taxon>fabids</taxon>
        <taxon>Fabales</taxon>
        <taxon>Fabaceae</taxon>
        <taxon>Papilionoideae</taxon>
        <taxon>50 kb inversion clade</taxon>
        <taxon>dalbergioids sensu lato</taxon>
        <taxon>Dalbergieae</taxon>
        <taxon>Pterocarpus clade</taxon>
        <taxon>Arachis</taxon>
    </lineage>
</organism>
<dbReference type="STRING" id="3818.A0A444XD42"/>
<dbReference type="InterPro" id="IPR018200">
    <property type="entry name" value="USP_CS"/>
</dbReference>
<dbReference type="InterPro" id="IPR055411">
    <property type="entry name" value="LRR_FXL15/At3g58940/PEG3-like"/>
</dbReference>
<dbReference type="Gene3D" id="3.80.10.10">
    <property type="entry name" value="Ribonuclease Inhibitor"/>
    <property type="match status" value="6"/>
</dbReference>
<protein>
    <recommendedName>
        <fullName evidence="3">USP domain-containing protein</fullName>
    </recommendedName>
</protein>
<evidence type="ECO:0000313" key="4">
    <source>
        <dbReference type="EMBL" id="RYQ87592.1"/>
    </source>
</evidence>
<dbReference type="SUPFAM" id="SSF52047">
    <property type="entry name" value="RNI-like"/>
    <property type="match status" value="6"/>
</dbReference>
<accession>A0A444XD42</accession>
<dbReference type="SUPFAM" id="SSF81383">
    <property type="entry name" value="F-box domain"/>
    <property type="match status" value="6"/>
</dbReference>
<dbReference type="Pfam" id="PF00646">
    <property type="entry name" value="F-box"/>
    <property type="match status" value="6"/>
</dbReference>
<dbReference type="Proteomes" id="UP000289738">
    <property type="component" value="Chromosome B09"/>
</dbReference>
<dbReference type="InterPro" id="IPR028889">
    <property type="entry name" value="USP"/>
</dbReference>
<feature type="region of interest" description="Disordered" evidence="2">
    <location>
        <begin position="1748"/>
        <end position="1784"/>
    </location>
</feature>
<dbReference type="InterPro" id="IPR053781">
    <property type="entry name" value="F-box_AtFBL13-like"/>
</dbReference>
<dbReference type="CDD" id="cd02657">
    <property type="entry name" value="Peptidase_C19A"/>
    <property type="match status" value="1"/>
</dbReference>